<evidence type="ECO:0000313" key="1">
    <source>
        <dbReference type="EMBL" id="KAF9064131.1"/>
    </source>
</evidence>
<sequence length="255" mass="28475">LCDWQGRRIVYCIGRPRDENWMREVNEEVICIVEKGRKNAKFTAKQLDNRRGPFPAEAIRYSHSGGQPSNTKHSARNLKVLETILANPAICRLSGIANSAYKRFCPGMYEEYQKNSDALRAWKPSLCQNFKNTVFAVTTVNFGPQVIADDHVDNGNFGPGGCTISNAGNFNDHKGGEMVLWNLGVIIHSALIRHQNLPIQPGKSRYLITQYSAGALFQYVANGFLQQQGSFGTSHRAEERAIETRECTAVEGIIK</sequence>
<accession>A0A9P5PF51</accession>
<comment type="caution">
    <text evidence="1">The sequence shown here is derived from an EMBL/GenBank/DDBJ whole genome shotgun (WGS) entry which is preliminary data.</text>
</comment>
<evidence type="ECO:0000313" key="2">
    <source>
        <dbReference type="Proteomes" id="UP000772434"/>
    </source>
</evidence>
<dbReference type="AlphaFoldDB" id="A0A9P5PF51"/>
<protein>
    <submittedName>
        <fullName evidence="1">Uncharacterized protein</fullName>
    </submittedName>
</protein>
<dbReference type="Gene3D" id="3.60.130.30">
    <property type="match status" value="1"/>
</dbReference>
<dbReference type="Proteomes" id="UP000772434">
    <property type="component" value="Unassembled WGS sequence"/>
</dbReference>
<keyword evidence="2" id="KW-1185">Reference proteome</keyword>
<reference evidence="1" key="1">
    <citation type="submission" date="2020-11" db="EMBL/GenBank/DDBJ databases">
        <authorList>
            <consortium name="DOE Joint Genome Institute"/>
            <person name="Ahrendt S."/>
            <person name="Riley R."/>
            <person name="Andreopoulos W."/>
            <person name="Labutti K."/>
            <person name="Pangilinan J."/>
            <person name="Ruiz-Duenas F.J."/>
            <person name="Barrasa J.M."/>
            <person name="Sanchez-Garcia M."/>
            <person name="Camarero S."/>
            <person name="Miyauchi S."/>
            <person name="Serrano A."/>
            <person name="Linde D."/>
            <person name="Babiker R."/>
            <person name="Drula E."/>
            <person name="Ayuso-Fernandez I."/>
            <person name="Pacheco R."/>
            <person name="Padilla G."/>
            <person name="Ferreira P."/>
            <person name="Barriuso J."/>
            <person name="Kellner H."/>
            <person name="Castanera R."/>
            <person name="Alfaro M."/>
            <person name="Ramirez L."/>
            <person name="Pisabarro A.G."/>
            <person name="Kuo A."/>
            <person name="Tritt A."/>
            <person name="Lipzen A."/>
            <person name="He G."/>
            <person name="Yan M."/>
            <person name="Ng V."/>
            <person name="Cullen D."/>
            <person name="Martin F."/>
            <person name="Rosso M.-N."/>
            <person name="Henrissat B."/>
            <person name="Hibbett D."/>
            <person name="Martinez A.T."/>
            <person name="Grigoriev I.V."/>
        </authorList>
    </citation>
    <scope>NUCLEOTIDE SEQUENCE</scope>
    <source>
        <strain evidence="1">AH 40177</strain>
    </source>
</reference>
<feature type="non-terminal residue" evidence="1">
    <location>
        <position position="255"/>
    </location>
</feature>
<name>A0A9P5PF51_9AGAR</name>
<proteinExistence type="predicted"/>
<organism evidence="1 2">
    <name type="scientific">Rhodocollybia butyracea</name>
    <dbReference type="NCBI Taxonomy" id="206335"/>
    <lineage>
        <taxon>Eukaryota</taxon>
        <taxon>Fungi</taxon>
        <taxon>Dikarya</taxon>
        <taxon>Basidiomycota</taxon>
        <taxon>Agaricomycotina</taxon>
        <taxon>Agaricomycetes</taxon>
        <taxon>Agaricomycetidae</taxon>
        <taxon>Agaricales</taxon>
        <taxon>Marasmiineae</taxon>
        <taxon>Omphalotaceae</taxon>
        <taxon>Rhodocollybia</taxon>
    </lineage>
</organism>
<dbReference type="OrthoDB" id="3245313at2759"/>
<dbReference type="EMBL" id="JADNRY010000130">
    <property type="protein sequence ID" value="KAF9064131.1"/>
    <property type="molecule type" value="Genomic_DNA"/>
</dbReference>
<gene>
    <name evidence="1" type="ORF">BDP27DRAFT_1230948</name>
</gene>